<gene>
    <name evidence="2" type="ORF">AYI70_g2420</name>
</gene>
<accession>A0A1R1Y8H8</accession>
<comment type="caution">
    <text evidence="2">The sequence shown here is derived from an EMBL/GenBank/DDBJ whole genome shotgun (WGS) entry which is preliminary data.</text>
</comment>
<dbReference type="Pfam" id="PF00078">
    <property type="entry name" value="RVT_1"/>
    <property type="match status" value="1"/>
</dbReference>
<dbReference type="SUPFAM" id="SSF56672">
    <property type="entry name" value="DNA/RNA polymerases"/>
    <property type="match status" value="1"/>
</dbReference>
<evidence type="ECO:0000259" key="1">
    <source>
        <dbReference type="PROSITE" id="PS50878"/>
    </source>
</evidence>
<dbReference type="PROSITE" id="PS50878">
    <property type="entry name" value="RT_POL"/>
    <property type="match status" value="1"/>
</dbReference>
<dbReference type="Proteomes" id="UP000187283">
    <property type="component" value="Unassembled WGS sequence"/>
</dbReference>
<name>A0A1R1Y8H8_9FUNG</name>
<reference evidence="2 3" key="1">
    <citation type="submission" date="2017-01" db="EMBL/GenBank/DDBJ databases">
        <authorList>
            <person name="Mah S.A."/>
            <person name="Swanson W.J."/>
            <person name="Moy G.W."/>
            <person name="Vacquier V.D."/>
        </authorList>
    </citation>
    <scope>NUCLEOTIDE SEQUENCE [LARGE SCALE GENOMIC DNA]</scope>
    <source>
        <strain evidence="2 3">GSMNP</strain>
    </source>
</reference>
<keyword evidence="2" id="KW-0548">Nucleotidyltransferase</keyword>
<protein>
    <submittedName>
        <fullName evidence="2">RNA-directed DNA polymerase from mobile element jockey</fullName>
    </submittedName>
</protein>
<proteinExistence type="predicted"/>
<evidence type="ECO:0000313" key="2">
    <source>
        <dbReference type="EMBL" id="OMJ23168.1"/>
    </source>
</evidence>
<dbReference type="STRING" id="133412.A0A1R1Y8H8"/>
<keyword evidence="2" id="KW-0695">RNA-directed DNA polymerase</keyword>
<dbReference type="InterPro" id="IPR000477">
    <property type="entry name" value="RT_dom"/>
</dbReference>
<dbReference type="OrthoDB" id="4096848at2759"/>
<dbReference type="PANTHER" id="PTHR47027">
    <property type="entry name" value="REVERSE TRANSCRIPTASE DOMAIN-CONTAINING PROTEIN"/>
    <property type="match status" value="1"/>
</dbReference>
<organism evidence="2 3">
    <name type="scientific">Smittium culicis</name>
    <dbReference type="NCBI Taxonomy" id="133412"/>
    <lineage>
        <taxon>Eukaryota</taxon>
        <taxon>Fungi</taxon>
        <taxon>Fungi incertae sedis</taxon>
        <taxon>Zoopagomycota</taxon>
        <taxon>Kickxellomycotina</taxon>
        <taxon>Harpellomycetes</taxon>
        <taxon>Harpellales</taxon>
        <taxon>Legeriomycetaceae</taxon>
        <taxon>Smittium</taxon>
    </lineage>
</organism>
<keyword evidence="2" id="KW-0808">Transferase</keyword>
<dbReference type="PANTHER" id="PTHR47027:SF20">
    <property type="entry name" value="REVERSE TRANSCRIPTASE-LIKE PROTEIN WITH RNA-DIRECTED DNA POLYMERASE DOMAIN"/>
    <property type="match status" value="1"/>
</dbReference>
<dbReference type="AlphaFoldDB" id="A0A1R1Y8H8"/>
<dbReference type="GO" id="GO:0003964">
    <property type="term" value="F:RNA-directed DNA polymerase activity"/>
    <property type="evidence" value="ECO:0007669"/>
    <property type="project" value="UniProtKB-KW"/>
</dbReference>
<dbReference type="EMBL" id="LSSN01000594">
    <property type="protein sequence ID" value="OMJ23168.1"/>
    <property type="molecule type" value="Genomic_DNA"/>
</dbReference>
<sequence>MRGQQPPKLVHSEPVLRPLRIHADHSTVEIDCTRGTGKKKSKIYANKIQLAENNFVSLNRFTVLAETEMGLNELCAGLIDTVWDQSARLGALEAPGETIKTADRKAQHAKRLKKIADQILNNDSKSYWRYIKSCTGKSFQSITDGPVYDKYKNLITEKHEKIKIWTNHIGELAKDATGNCRCSNKWENLINTDTDYYPECDSTILWSEITDALRDTPNNKAPGADGVPSENNETWLCYIDYSKAYDRVSHMALLHKLHKLRSVGIGGKLLNMIKGMYDAPKIAVRVGNEVSNPTEYLCGVRQGCLSSPILFDFFINDIFKGVRGVRVLGLTSRIPGLLFADDAVLLAESSVDLQTALNIITEWSDTWEMAVNASKCGIMTISGELTTDMTLQGQKVDSTDHYTYLGYIMNSKCDVSGTIKNNKNKVRKAVYAVYSFLRRSDVLTALKIKFINSVQMPIGCYGGETFGMSEARCKPIQSEIDKATRLVANVGKSAAMERIRDELGIASVFMRTSTSRERAYHKWPTSKTWIADLIKARMKARMATWVTGSARWINKFCSQDSNGQTIITIVYRKRRNNRSVIRRWTVDSKIGKKANWFDLQAMYPDLKPDLQYIGKMRMGTFRTA</sequence>
<dbReference type="InterPro" id="IPR043502">
    <property type="entry name" value="DNA/RNA_pol_sf"/>
</dbReference>
<evidence type="ECO:0000313" key="3">
    <source>
        <dbReference type="Proteomes" id="UP000187283"/>
    </source>
</evidence>
<feature type="domain" description="Reverse transcriptase" evidence="1">
    <location>
        <begin position="1"/>
        <end position="409"/>
    </location>
</feature>
<keyword evidence="3" id="KW-1185">Reference proteome</keyword>